<dbReference type="EMBL" id="KZ110592">
    <property type="protein sequence ID" value="OSX66102.1"/>
    <property type="molecule type" value="Genomic_DNA"/>
</dbReference>
<sequence>MCEQNSGKWSGKEGKIYRLHSTRAQRRRPPATSAGGFGPLNVDVPYEKYCVESAQDRSPSRIYFSSASNSQHGPLGDAVSLPSRMPSYLVTGANRGLGFAMVEELDLVAKYGKDRLALITLDYADGESIEKAAEAASALLPNGLDYLLSYAGVNLQETALFDQIDMKVLEDEFRINAFAPFHLTRSFLPLVRKSNEKKVVFVTSDLASLENAPSLSTLSIVYSMTKASLNMLARKWAPTLHNEGIAVVLVHPAPPGWVGTDMGKLIREWVKENIPHHKMITIEESTTGTLSVIKQAKPEKAIKYYTQDGSTLPW</sequence>
<evidence type="ECO:0000256" key="2">
    <source>
        <dbReference type="SAM" id="MobiDB-lite"/>
    </source>
</evidence>
<gene>
    <name evidence="3" type="ORF">POSPLADRAFT_1043597</name>
</gene>
<accession>A0A1X6NC93</accession>
<dbReference type="GO" id="GO:0016616">
    <property type="term" value="F:oxidoreductase activity, acting on the CH-OH group of donors, NAD or NADP as acceptor"/>
    <property type="evidence" value="ECO:0007669"/>
    <property type="project" value="TreeGrafter"/>
</dbReference>
<feature type="compositionally biased region" description="Basic residues" evidence="2">
    <location>
        <begin position="17"/>
        <end position="29"/>
    </location>
</feature>
<dbReference type="Proteomes" id="UP000194127">
    <property type="component" value="Unassembled WGS sequence"/>
</dbReference>
<proteinExistence type="predicted"/>
<dbReference type="OrthoDB" id="7289984at2759"/>
<keyword evidence="1" id="KW-0521">NADP</keyword>
<dbReference type="GeneID" id="36323300"/>
<reference evidence="3 4" key="1">
    <citation type="submission" date="2017-04" db="EMBL/GenBank/DDBJ databases">
        <title>Genome Sequence of the Model Brown-Rot Fungus Postia placenta SB12.</title>
        <authorList>
            <consortium name="DOE Joint Genome Institute"/>
            <person name="Gaskell J."/>
            <person name="Kersten P."/>
            <person name="Larrondo L.F."/>
            <person name="Canessa P."/>
            <person name="Martinez D."/>
            <person name="Hibbett D."/>
            <person name="Schmoll M."/>
            <person name="Kubicek C.P."/>
            <person name="Martinez A.T."/>
            <person name="Yadav J."/>
            <person name="Master E."/>
            <person name="Magnuson J.K."/>
            <person name="James T."/>
            <person name="Yaver D."/>
            <person name="Berka R."/>
            <person name="Labutti K."/>
            <person name="Lipzen A."/>
            <person name="Aerts A."/>
            <person name="Barry K."/>
            <person name="Henrissat B."/>
            <person name="Blanchette R."/>
            <person name="Grigoriev I."/>
            <person name="Cullen D."/>
        </authorList>
    </citation>
    <scope>NUCLEOTIDE SEQUENCE [LARGE SCALE GENOMIC DNA]</scope>
    <source>
        <strain evidence="3 4">MAD-698-R-SB12</strain>
    </source>
</reference>
<dbReference type="PRINTS" id="PR00081">
    <property type="entry name" value="GDHRDH"/>
</dbReference>
<dbReference type="RefSeq" id="XP_024342896.1">
    <property type="nucleotide sequence ID" value="XM_024478350.1"/>
</dbReference>
<dbReference type="InterPro" id="IPR036291">
    <property type="entry name" value="NAD(P)-bd_dom_sf"/>
</dbReference>
<organism evidence="3 4">
    <name type="scientific">Postia placenta MAD-698-R-SB12</name>
    <dbReference type="NCBI Taxonomy" id="670580"/>
    <lineage>
        <taxon>Eukaryota</taxon>
        <taxon>Fungi</taxon>
        <taxon>Dikarya</taxon>
        <taxon>Basidiomycota</taxon>
        <taxon>Agaricomycotina</taxon>
        <taxon>Agaricomycetes</taxon>
        <taxon>Polyporales</taxon>
        <taxon>Adustoporiaceae</taxon>
        <taxon>Rhodonia</taxon>
    </lineage>
</organism>
<dbReference type="InterPro" id="IPR020904">
    <property type="entry name" value="Sc_DH/Rdtase_CS"/>
</dbReference>
<evidence type="ECO:0000256" key="1">
    <source>
        <dbReference type="ARBA" id="ARBA00022857"/>
    </source>
</evidence>
<dbReference type="SUPFAM" id="SSF51735">
    <property type="entry name" value="NAD(P)-binding Rossmann-fold domains"/>
    <property type="match status" value="1"/>
</dbReference>
<dbReference type="InterPro" id="IPR002347">
    <property type="entry name" value="SDR_fam"/>
</dbReference>
<dbReference type="AlphaFoldDB" id="A0A1X6NC93"/>
<dbReference type="PANTHER" id="PTHR45458:SF3">
    <property type="entry name" value="CHAIN DEHYDROGENASE (ATSC), PUTATIVE-RELATED"/>
    <property type="match status" value="1"/>
</dbReference>
<evidence type="ECO:0000313" key="4">
    <source>
        <dbReference type="Proteomes" id="UP000194127"/>
    </source>
</evidence>
<evidence type="ECO:0008006" key="5">
    <source>
        <dbReference type="Google" id="ProtNLM"/>
    </source>
</evidence>
<dbReference type="PROSITE" id="PS00061">
    <property type="entry name" value="ADH_SHORT"/>
    <property type="match status" value="1"/>
</dbReference>
<feature type="region of interest" description="Disordered" evidence="2">
    <location>
        <begin position="1"/>
        <end position="36"/>
    </location>
</feature>
<name>A0A1X6NC93_9APHY</name>
<evidence type="ECO:0000313" key="3">
    <source>
        <dbReference type="EMBL" id="OSX66102.1"/>
    </source>
</evidence>
<protein>
    <recommendedName>
        <fullName evidence="5">Ketoreductase (KR) domain-containing protein</fullName>
    </recommendedName>
</protein>
<keyword evidence="4" id="KW-1185">Reference proteome</keyword>
<dbReference type="InterPro" id="IPR052184">
    <property type="entry name" value="SDR_enzymes"/>
</dbReference>
<dbReference type="Gene3D" id="3.40.50.720">
    <property type="entry name" value="NAD(P)-binding Rossmann-like Domain"/>
    <property type="match status" value="1"/>
</dbReference>
<dbReference type="Pfam" id="PF00106">
    <property type="entry name" value="adh_short"/>
    <property type="match status" value="1"/>
</dbReference>
<dbReference type="PANTHER" id="PTHR45458">
    <property type="entry name" value="SHORT-CHAIN DEHYDROGENASE/REDUCTASE SDR"/>
    <property type="match status" value="1"/>
</dbReference>